<feature type="domain" description="Aldehyde dehydrogenase" evidence="7">
    <location>
        <begin position="23"/>
        <end position="470"/>
    </location>
</feature>
<comment type="similarity">
    <text evidence="1 6">Belongs to the aldehyde dehydrogenase family.</text>
</comment>
<evidence type="ECO:0000256" key="2">
    <source>
        <dbReference type="ARBA" id="ARBA00023002"/>
    </source>
</evidence>
<evidence type="ECO:0000256" key="3">
    <source>
        <dbReference type="ARBA" id="ARBA00024226"/>
    </source>
</evidence>
<gene>
    <name evidence="8" type="ORF">PRZ48_013133</name>
</gene>
<evidence type="ECO:0000259" key="7">
    <source>
        <dbReference type="Pfam" id="PF00171"/>
    </source>
</evidence>
<accession>A0ABR0E3M4</accession>
<comment type="caution">
    <text evidence="8">The sequence shown here is derived from an EMBL/GenBank/DDBJ whole genome shotgun (WGS) entry which is preliminary data.</text>
</comment>
<dbReference type="InterPro" id="IPR016161">
    <property type="entry name" value="Ald_DH/histidinol_DH"/>
</dbReference>
<dbReference type="PANTHER" id="PTHR11699">
    <property type="entry name" value="ALDEHYDE DEHYDROGENASE-RELATED"/>
    <property type="match status" value="1"/>
</dbReference>
<dbReference type="Proteomes" id="UP001305779">
    <property type="component" value="Unassembled WGS sequence"/>
</dbReference>
<evidence type="ECO:0000256" key="1">
    <source>
        <dbReference type="ARBA" id="ARBA00009986"/>
    </source>
</evidence>
<evidence type="ECO:0000256" key="5">
    <source>
        <dbReference type="PROSITE-ProRule" id="PRU10007"/>
    </source>
</evidence>
<keyword evidence="9" id="KW-1185">Reference proteome</keyword>
<evidence type="ECO:0000256" key="4">
    <source>
        <dbReference type="ARBA" id="ARBA00049194"/>
    </source>
</evidence>
<evidence type="ECO:0000313" key="8">
    <source>
        <dbReference type="EMBL" id="KAK4495865.1"/>
    </source>
</evidence>
<keyword evidence="2 6" id="KW-0560">Oxidoreductase</keyword>
<sequence>MPRDSADKPAHIEDRLFINGEFVPSISKKKFDILDPTTDEIAASVYEADVEDVDCAVEAAEIAFPAWSELPASERAEYLLKLADALEGVIPEIGYMDAVTMGKPYVGSRQARDVFGETSLSTPGKLALSIRQPFGVCAAIIPWNGPLMMLINKVGAALVAGNTLVLKSSEKAPFTALIVARLCKQIGLPPGVLNILNGHGTPCGEALARHMRVRRISFTGSVATGKLVQKASAESNLKNVALELGGKNPMLVFDDADVALAVRGATMAALVNTGQGCILTTRIYVHSKVADVFVEDFKKSIAAAGEPGDPLVPGTRRGPQADKTQLRRVVDFIEDGRKNNYPVAFGGGGRIGDQGCYVEPTVFVNVPEDAKVMREEVFGPVVCVTTFTDEVDAVRRANNTEFGLYASVFTKDISRAVRVAKAFETGLVGVNCTSPAGLSEDLAFGGWKQSGSGRENGRRAVESWTEEKSIVINL</sequence>
<dbReference type="Pfam" id="PF00171">
    <property type="entry name" value="Aldedh"/>
    <property type="match status" value="1"/>
</dbReference>
<dbReference type="Gene3D" id="3.40.309.10">
    <property type="entry name" value="Aldehyde Dehydrogenase, Chain A, domain 2"/>
    <property type="match status" value="1"/>
</dbReference>
<dbReference type="InterPro" id="IPR029510">
    <property type="entry name" value="Ald_DH_CS_GLU"/>
</dbReference>
<evidence type="ECO:0000256" key="6">
    <source>
        <dbReference type="RuleBase" id="RU003345"/>
    </source>
</evidence>
<organism evidence="8 9">
    <name type="scientific">Zasmidium cellare</name>
    <name type="common">Wine cellar mold</name>
    <name type="synonym">Racodium cellare</name>
    <dbReference type="NCBI Taxonomy" id="395010"/>
    <lineage>
        <taxon>Eukaryota</taxon>
        <taxon>Fungi</taxon>
        <taxon>Dikarya</taxon>
        <taxon>Ascomycota</taxon>
        <taxon>Pezizomycotina</taxon>
        <taxon>Dothideomycetes</taxon>
        <taxon>Dothideomycetidae</taxon>
        <taxon>Mycosphaerellales</taxon>
        <taxon>Mycosphaerellaceae</taxon>
        <taxon>Zasmidium</taxon>
    </lineage>
</organism>
<protein>
    <recommendedName>
        <fullName evidence="3">aldehyde dehydrogenase (NAD(+))</fullName>
        <ecNumber evidence="3">1.2.1.3</ecNumber>
    </recommendedName>
</protein>
<proteinExistence type="inferred from homology"/>
<dbReference type="EMBL" id="JAXOVC010000011">
    <property type="protein sequence ID" value="KAK4495865.1"/>
    <property type="molecule type" value="Genomic_DNA"/>
</dbReference>
<dbReference type="SUPFAM" id="SSF53720">
    <property type="entry name" value="ALDH-like"/>
    <property type="match status" value="1"/>
</dbReference>
<dbReference type="Gene3D" id="3.40.605.10">
    <property type="entry name" value="Aldehyde Dehydrogenase, Chain A, domain 1"/>
    <property type="match status" value="1"/>
</dbReference>
<comment type="catalytic activity">
    <reaction evidence="4">
        <text>an aldehyde + NAD(+) + H2O = a carboxylate + NADH + 2 H(+)</text>
        <dbReference type="Rhea" id="RHEA:16185"/>
        <dbReference type="ChEBI" id="CHEBI:15377"/>
        <dbReference type="ChEBI" id="CHEBI:15378"/>
        <dbReference type="ChEBI" id="CHEBI:17478"/>
        <dbReference type="ChEBI" id="CHEBI:29067"/>
        <dbReference type="ChEBI" id="CHEBI:57540"/>
        <dbReference type="ChEBI" id="CHEBI:57945"/>
        <dbReference type="EC" id="1.2.1.3"/>
    </reaction>
</comment>
<dbReference type="PROSITE" id="PS00687">
    <property type="entry name" value="ALDEHYDE_DEHYDR_GLU"/>
    <property type="match status" value="1"/>
</dbReference>
<dbReference type="InterPro" id="IPR015590">
    <property type="entry name" value="Aldehyde_DH_dom"/>
</dbReference>
<dbReference type="InterPro" id="IPR016163">
    <property type="entry name" value="Ald_DH_C"/>
</dbReference>
<evidence type="ECO:0000313" key="9">
    <source>
        <dbReference type="Proteomes" id="UP001305779"/>
    </source>
</evidence>
<reference evidence="8 9" key="1">
    <citation type="journal article" date="2023" name="G3 (Bethesda)">
        <title>A chromosome-level genome assembly of Zasmidium syzygii isolated from banana leaves.</title>
        <authorList>
            <person name="van Westerhoven A.C."/>
            <person name="Mehrabi R."/>
            <person name="Talebi R."/>
            <person name="Steentjes M.B.F."/>
            <person name="Corcolon B."/>
            <person name="Chong P.A."/>
            <person name="Kema G.H.J."/>
            <person name="Seidl M.F."/>
        </authorList>
    </citation>
    <scope>NUCLEOTIDE SEQUENCE [LARGE SCALE GENOMIC DNA]</scope>
    <source>
        <strain evidence="8 9">P124</strain>
    </source>
</reference>
<feature type="active site" evidence="5">
    <location>
        <position position="243"/>
    </location>
</feature>
<name>A0ABR0E3M4_ZASCE</name>
<dbReference type="EC" id="1.2.1.3" evidence="3"/>
<dbReference type="InterPro" id="IPR016162">
    <property type="entry name" value="Ald_DH_N"/>
</dbReference>